<dbReference type="Proteomes" id="UP001500305">
    <property type="component" value="Unassembled WGS sequence"/>
</dbReference>
<dbReference type="Gene3D" id="3.20.20.10">
    <property type="entry name" value="Alanine racemase"/>
    <property type="match status" value="1"/>
</dbReference>
<dbReference type="InterPro" id="IPR029066">
    <property type="entry name" value="PLP-binding_barrel"/>
</dbReference>
<keyword evidence="5" id="KW-1185">Reference proteome</keyword>
<name>A0ABN3DC19_9ACTN</name>
<dbReference type="Pfam" id="PF01168">
    <property type="entry name" value="Ala_racemase_N"/>
    <property type="match status" value="1"/>
</dbReference>
<dbReference type="SUPFAM" id="SSF51419">
    <property type="entry name" value="PLP-binding barrel"/>
    <property type="match status" value="1"/>
</dbReference>
<dbReference type="InterPro" id="IPR051466">
    <property type="entry name" value="D-amino_acid_metab_enzyme"/>
</dbReference>
<comment type="similarity">
    <text evidence="1">Belongs to the DSD1 family.</text>
</comment>
<dbReference type="Gene3D" id="2.40.37.20">
    <property type="entry name" value="D-serine dehydratase-like domain"/>
    <property type="match status" value="1"/>
</dbReference>
<reference evidence="4 5" key="1">
    <citation type="journal article" date="2019" name="Int. J. Syst. Evol. Microbiol.">
        <title>The Global Catalogue of Microorganisms (GCM) 10K type strain sequencing project: providing services to taxonomists for standard genome sequencing and annotation.</title>
        <authorList>
            <consortium name="The Broad Institute Genomics Platform"/>
            <consortium name="The Broad Institute Genome Sequencing Center for Infectious Disease"/>
            <person name="Wu L."/>
            <person name="Ma J."/>
        </authorList>
    </citation>
    <scope>NUCLEOTIDE SEQUENCE [LARGE SCALE GENOMIC DNA]</scope>
    <source>
        <strain evidence="4 5">JCM 7356</strain>
    </source>
</reference>
<evidence type="ECO:0000313" key="5">
    <source>
        <dbReference type="Proteomes" id="UP001500305"/>
    </source>
</evidence>
<dbReference type="InterPro" id="IPR026956">
    <property type="entry name" value="D-ser_dehydrat-like_dom"/>
</dbReference>
<dbReference type="EMBL" id="BAAATR010000001">
    <property type="protein sequence ID" value="GAA2227052.1"/>
    <property type="molecule type" value="Genomic_DNA"/>
</dbReference>
<evidence type="ECO:0000259" key="3">
    <source>
        <dbReference type="SMART" id="SM01119"/>
    </source>
</evidence>
<evidence type="ECO:0000256" key="2">
    <source>
        <dbReference type="ARBA" id="ARBA00023239"/>
    </source>
</evidence>
<dbReference type="Pfam" id="PF14031">
    <property type="entry name" value="D-ser_dehydrat"/>
    <property type="match status" value="1"/>
</dbReference>
<dbReference type="InterPro" id="IPR042208">
    <property type="entry name" value="D-ser_dehydrat-like_sf"/>
</dbReference>
<gene>
    <name evidence="4" type="ORF">GCM10010430_02980</name>
</gene>
<proteinExistence type="inferred from homology"/>
<accession>A0ABN3DC19</accession>
<evidence type="ECO:0000313" key="4">
    <source>
        <dbReference type="EMBL" id="GAA2227052.1"/>
    </source>
</evidence>
<organism evidence="4 5">
    <name type="scientific">Kitasatospora cystarginea</name>
    <dbReference type="NCBI Taxonomy" id="58350"/>
    <lineage>
        <taxon>Bacteria</taxon>
        <taxon>Bacillati</taxon>
        <taxon>Actinomycetota</taxon>
        <taxon>Actinomycetes</taxon>
        <taxon>Kitasatosporales</taxon>
        <taxon>Streptomycetaceae</taxon>
        <taxon>Kitasatospora</taxon>
    </lineage>
</organism>
<protein>
    <submittedName>
        <fullName evidence="4">Amino acid deaminase</fullName>
    </submittedName>
</protein>
<dbReference type="PANTHER" id="PTHR28004:SF8">
    <property type="entry name" value="D-SERINE DEAMINASE"/>
    <property type="match status" value="1"/>
</dbReference>
<dbReference type="PANTHER" id="PTHR28004">
    <property type="entry name" value="ZGC:162816-RELATED"/>
    <property type="match status" value="1"/>
</dbReference>
<comment type="caution">
    <text evidence="4">The sequence shown here is derived from an EMBL/GenBank/DDBJ whole genome shotgun (WGS) entry which is preliminary data.</text>
</comment>
<evidence type="ECO:0000256" key="1">
    <source>
        <dbReference type="ARBA" id="ARBA00005323"/>
    </source>
</evidence>
<feature type="domain" description="D-serine dehydratase-like" evidence="3">
    <location>
        <begin position="318"/>
        <end position="408"/>
    </location>
</feature>
<dbReference type="RefSeq" id="WP_344634297.1">
    <property type="nucleotide sequence ID" value="NZ_BAAATR010000001.1"/>
</dbReference>
<dbReference type="InterPro" id="IPR001608">
    <property type="entry name" value="Ala_racemase_N"/>
</dbReference>
<sequence>MVQIPQVIDRTRVAALAEERLDWRFKAVPAAAWGATVAEYLATGPTLDDLATPLVTLDAGALDHNLATMAEWCAKAGVDLAPHGKTTMAPVLWQRQLDAGATAITLANLPQVNVARAFGLRRIHLANTLLDPAGLRRLSADLAADPEFRFASWVDSVRSVELMDTALRGAPAPVDVCVELGSPGARTGCRTVAEAQAVARAVHAAPGLRLAGVSGYEGAIAHDATADSLAAVAGWVADLAELYRLLDAEGLFDQADEVWVTAGGSAYFDTVTELLAPLGDSRTRVVLRSGAYLAHDDGFYRGISPLARAHSERPFRSALHAWTRAVSRPEPGLALLDGGKRDLSYDYDLPEPQLVRGGGRLAGGRITALNDQHAFLRDTDVQVGDIVRLGLSHPCTVFDKWTMIPVLDDADAELPRVVDLVRTFF</sequence>
<keyword evidence="2" id="KW-0456">Lyase</keyword>
<dbReference type="SMART" id="SM01119">
    <property type="entry name" value="D-ser_dehydrat"/>
    <property type="match status" value="1"/>
</dbReference>